<comment type="caution">
    <text evidence="2">The sequence shown here is derived from an EMBL/GenBank/DDBJ whole genome shotgun (WGS) entry which is preliminary data.</text>
</comment>
<proteinExistence type="predicted"/>
<feature type="compositionally biased region" description="Polar residues" evidence="1">
    <location>
        <begin position="139"/>
        <end position="153"/>
    </location>
</feature>
<protein>
    <submittedName>
        <fullName evidence="2">Caffeoylshikimate esterase</fullName>
    </submittedName>
</protein>
<feature type="region of interest" description="Disordered" evidence="1">
    <location>
        <begin position="115"/>
        <end position="153"/>
    </location>
</feature>
<dbReference type="EMBL" id="JBFOLJ010000006">
    <property type="protein sequence ID" value="KAL2528335.1"/>
    <property type="molecule type" value="Genomic_DNA"/>
</dbReference>
<keyword evidence="3" id="KW-1185">Reference proteome</keyword>
<gene>
    <name evidence="2" type="ORF">Fot_20936</name>
</gene>
<reference evidence="3" key="1">
    <citation type="submission" date="2024-07" db="EMBL/GenBank/DDBJ databases">
        <title>Two chromosome-level genome assemblies of Korean endemic species Abeliophyllum distichum and Forsythia ovata (Oleaceae).</title>
        <authorList>
            <person name="Jang H."/>
        </authorList>
    </citation>
    <scope>NUCLEOTIDE SEQUENCE [LARGE SCALE GENOMIC DNA]</scope>
</reference>
<name>A0ABD1UUY0_9LAMI</name>
<evidence type="ECO:0000313" key="2">
    <source>
        <dbReference type="EMBL" id="KAL2528335.1"/>
    </source>
</evidence>
<evidence type="ECO:0000256" key="1">
    <source>
        <dbReference type="SAM" id="MobiDB-lite"/>
    </source>
</evidence>
<organism evidence="2 3">
    <name type="scientific">Forsythia ovata</name>
    <dbReference type="NCBI Taxonomy" id="205694"/>
    <lineage>
        <taxon>Eukaryota</taxon>
        <taxon>Viridiplantae</taxon>
        <taxon>Streptophyta</taxon>
        <taxon>Embryophyta</taxon>
        <taxon>Tracheophyta</taxon>
        <taxon>Spermatophyta</taxon>
        <taxon>Magnoliopsida</taxon>
        <taxon>eudicotyledons</taxon>
        <taxon>Gunneridae</taxon>
        <taxon>Pentapetalae</taxon>
        <taxon>asterids</taxon>
        <taxon>lamiids</taxon>
        <taxon>Lamiales</taxon>
        <taxon>Oleaceae</taxon>
        <taxon>Forsythieae</taxon>
        <taxon>Forsythia</taxon>
    </lineage>
</organism>
<dbReference type="AlphaFoldDB" id="A0ABD1UUY0"/>
<accession>A0ABD1UUY0</accession>
<evidence type="ECO:0000313" key="3">
    <source>
        <dbReference type="Proteomes" id="UP001604277"/>
    </source>
</evidence>
<sequence length="212" mass="24209">MVDPKPNPHQGYFVRGPWVHRRVQLVRSVDLCQYRQAQICMDHMGHGFSEGLVAHLSISILWWMSAFSYAESLGGAIALLIMLRHDGVVPIKPFDGAKIQTSMLTFTRMDDIGDVSDEERDDDLESNVHGSRTARRCQPSPTTNQRSPRSHQLSCDHDDLLNQLLHKVERLTHQYEELNIKVDATHLHLERDDMQNYKGIHSDEVYGILGAE</sequence>
<dbReference type="Proteomes" id="UP001604277">
    <property type="component" value="Unassembled WGS sequence"/>
</dbReference>
<feature type="compositionally biased region" description="Acidic residues" evidence="1">
    <location>
        <begin position="115"/>
        <end position="125"/>
    </location>
</feature>